<sequence length="249" mass="26856">MWQAAYDGAAAVLADPLPADVRRLVIAAREVTDCGTDEDETRELLDAVEAFSSRVPYEDQPDDMADASVPDRLARRMGAEFVARDAAPRVEGLTSGEGIGALLDQFQKAVRDAEFRRPRGPRSGDHAYYATLRENADELKRQIIAAASPKATATASVRECSASPDHADIMDTMENAADDWQAKGYASALAEVRDMANVGRALMEALPEGYHYMNCPSEIVSDLQNQLSDIKTFGLTDSGTAATIGGERA</sequence>
<keyword evidence="2" id="KW-1185">Reference proteome</keyword>
<accession>A0A175Y0Z0</accession>
<dbReference type="KEGG" id="smy:BJP26_00425"/>
<dbReference type="STRING" id="621456.BJP26_00425"/>
<evidence type="ECO:0000313" key="1">
    <source>
        <dbReference type="EMBL" id="KZB94119.1"/>
    </source>
</evidence>
<organism evidence="1 2">
    <name type="scientific">Sphingomonas melonis TY</name>
    <dbReference type="NCBI Taxonomy" id="621456"/>
    <lineage>
        <taxon>Bacteria</taxon>
        <taxon>Pseudomonadati</taxon>
        <taxon>Pseudomonadota</taxon>
        <taxon>Alphaproteobacteria</taxon>
        <taxon>Sphingomonadales</taxon>
        <taxon>Sphingomonadaceae</taxon>
        <taxon>Sphingomonas</taxon>
    </lineage>
</organism>
<evidence type="ECO:0000313" key="2">
    <source>
        <dbReference type="Proteomes" id="UP000078460"/>
    </source>
</evidence>
<comment type="caution">
    <text evidence="1">The sequence shown here is derived from an EMBL/GenBank/DDBJ whole genome shotgun (WGS) entry which is preliminary data.</text>
</comment>
<reference evidence="1" key="1">
    <citation type="submission" date="2016-03" db="EMBL/GenBank/DDBJ databases">
        <title>Sphingomonas melonis TY, whole genome shotgun sequencing.</title>
        <authorList>
            <person name="Wang H."/>
            <person name="Zhu P."/>
        </authorList>
    </citation>
    <scope>NUCLEOTIDE SEQUENCE [LARGE SCALE GENOMIC DNA]</scope>
    <source>
        <strain evidence="1">TY</strain>
    </source>
</reference>
<proteinExistence type="predicted"/>
<gene>
    <name evidence="1" type="ORF">AVM11_08950</name>
</gene>
<dbReference type="Proteomes" id="UP000078460">
    <property type="component" value="Unassembled WGS sequence"/>
</dbReference>
<dbReference type="EMBL" id="LQCK02000045">
    <property type="protein sequence ID" value="KZB94119.1"/>
    <property type="molecule type" value="Genomic_DNA"/>
</dbReference>
<dbReference type="AlphaFoldDB" id="A0A175Y0Z0"/>
<protein>
    <submittedName>
        <fullName evidence="1">Uncharacterized protein</fullName>
    </submittedName>
</protein>
<name>A0A175Y0Z0_9SPHN</name>